<feature type="active site" description="Nucleophile" evidence="7">
    <location>
        <position position="241"/>
    </location>
</feature>
<gene>
    <name evidence="10" type="ORF">FNV43_RR14535</name>
</gene>
<dbReference type="GO" id="GO:0051287">
    <property type="term" value="F:NAD binding"/>
    <property type="evidence" value="ECO:0007669"/>
    <property type="project" value="InterPro"/>
</dbReference>
<dbReference type="SMART" id="SM00984">
    <property type="entry name" value="UDPG_MGDP_dh_C"/>
    <property type="match status" value="1"/>
</dbReference>
<name>A0A8K0H301_9ROSA</name>
<keyword evidence="5 6" id="KW-0520">NAD</keyword>
<dbReference type="PANTHER" id="PTHR11374:SF64">
    <property type="entry name" value="UDP-GLUCOSE 6-DEHYDROGENASE 2"/>
    <property type="match status" value="1"/>
</dbReference>
<evidence type="ECO:0000256" key="6">
    <source>
        <dbReference type="PIRNR" id="PIRNR000124"/>
    </source>
</evidence>
<accession>A0A8K0H301</accession>
<evidence type="ECO:0000313" key="10">
    <source>
        <dbReference type="EMBL" id="KAF3444842.1"/>
    </source>
</evidence>
<dbReference type="FunFam" id="3.40.50.720:FF:000089">
    <property type="entry name" value="UDP-glucose 6-dehydrogenase"/>
    <property type="match status" value="1"/>
</dbReference>
<dbReference type="GO" id="GO:0006065">
    <property type="term" value="P:UDP-glucuronate biosynthetic process"/>
    <property type="evidence" value="ECO:0007669"/>
    <property type="project" value="UniProtKB-UniPathway"/>
</dbReference>
<dbReference type="SUPFAM" id="SSF48179">
    <property type="entry name" value="6-phosphogluconate dehydrogenase C-terminal domain-like"/>
    <property type="match status" value="1"/>
</dbReference>
<feature type="binding site" evidence="8">
    <location>
        <begin position="86"/>
        <end position="90"/>
    </location>
    <ligand>
        <name>NAD(+)</name>
        <dbReference type="ChEBI" id="CHEBI:57540"/>
    </ligand>
</feature>
<evidence type="ECO:0000256" key="4">
    <source>
        <dbReference type="ARBA" id="ARBA00023002"/>
    </source>
</evidence>
<evidence type="ECO:0000256" key="8">
    <source>
        <dbReference type="PIRSR" id="PIRSR500133-3"/>
    </source>
</evidence>
<dbReference type="SUPFAM" id="SSF51735">
    <property type="entry name" value="NAD(P)-binding Rossmann-fold domains"/>
    <property type="match status" value="1"/>
</dbReference>
<dbReference type="InterPro" id="IPR036220">
    <property type="entry name" value="UDP-Glc/GDP-Man_DH_C_sf"/>
</dbReference>
<comment type="pathway">
    <text evidence="1">Nucleotide-sugar biosynthesis; UDP-alpha-D-glucuronate biosynthesis; UDP-alpha-D-glucuronate from UDP-alpha-D-glucose: step 1/1.</text>
</comment>
<dbReference type="PIRSF" id="PIRSF000124">
    <property type="entry name" value="UDPglc_GDPman_dh"/>
    <property type="match status" value="1"/>
</dbReference>
<dbReference type="InterPro" id="IPR017476">
    <property type="entry name" value="UDP-Glc/GDP-Man"/>
</dbReference>
<dbReference type="InterPro" id="IPR014026">
    <property type="entry name" value="UDP-Glc/GDP-Man_DH_dimer"/>
</dbReference>
<feature type="binding site" evidence="8">
    <location>
        <position position="38"/>
    </location>
    <ligand>
        <name>NAD(+)</name>
        <dbReference type="ChEBI" id="CHEBI:57540"/>
    </ligand>
</feature>
<dbReference type="GO" id="GO:0003979">
    <property type="term" value="F:UDP-glucose 6-dehydrogenase activity"/>
    <property type="evidence" value="ECO:0007669"/>
    <property type="project" value="UniProtKB-EC"/>
</dbReference>
<dbReference type="PANTHER" id="PTHR11374">
    <property type="entry name" value="UDP-GLUCOSE DEHYDROGENASE/UDP-MANNAC DEHYDROGENASE"/>
    <property type="match status" value="1"/>
</dbReference>
<dbReference type="Pfam" id="PF03720">
    <property type="entry name" value="UDPG_MGDP_dh_C"/>
    <property type="match status" value="1"/>
</dbReference>
<dbReference type="Gene3D" id="1.20.5.100">
    <property type="entry name" value="Cytochrome c1, transmembrane anchor, C-terminal"/>
    <property type="match status" value="1"/>
</dbReference>
<dbReference type="NCBIfam" id="TIGR03026">
    <property type="entry name" value="NDP-sugDHase"/>
    <property type="match status" value="1"/>
</dbReference>
<dbReference type="Gene3D" id="3.40.50.720">
    <property type="entry name" value="NAD(P)-binding Rossmann-like Domain"/>
    <property type="match status" value="3"/>
</dbReference>
<dbReference type="GO" id="GO:0005634">
    <property type="term" value="C:nucleus"/>
    <property type="evidence" value="ECO:0007669"/>
    <property type="project" value="TreeGrafter"/>
</dbReference>
<feature type="binding site" evidence="8">
    <location>
        <begin position="8"/>
        <end position="13"/>
    </location>
    <ligand>
        <name>NAD(+)</name>
        <dbReference type="ChEBI" id="CHEBI:57540"/>
    </ligand>
</feature>
<feature type="domain" description="UDP-glucose/GDP-mannose dehydrogenase C-terminal" evidence="9">
    <location>
        <begin position="297"/>
        <end position="421"/>
    </location>
</feature>
<dbReference type="FunFam" id="1.20.5.100:FF:000001">
    <property type="entry name" value="UDP-glucose 6-dehydrogenase"/>
    <property type="match status" value="1"/>
</dbReference>
<dbReference type="InterPro" id="IPR028356">
    <property type="entry name" value="UDPglc_DH_euk"/>
</dbReference>
<evidence type="ECO:0000313" key="11">
    <source>
        <dbReference type="Proteomes" id="UP000796880"/>
    </source>
</evidence>
<dbReference type="InterPro" id="IPR008927">
    <property type="entry name" value="6-PGluconate_DH-like_C_sf"/>
</dbReference>
<reference evidence="10" key="1">
    <citation type="submission" date="2020-03" db="EMBL/GenBank/DDBJ databases">
        <title>A high-quality chromosome-level genome assembly of a woody plant with both climbing and erect habits, Rhamnella rubrinervis.</title>
        <authorList>
            <person name="Lu Z."/>
            <person name="Yang Y."/>
            <person name="Zhu X."/>
            <person name="Sun Y."/>
        </authorList>
    </citation>
    <scope>NUCLEOTIDE SEQUENCE</scope>
    <source>
        <strain evidence="10">BYM</strain>
        <tissue evidence="10">Leaf</tissue>
    </source>
</reference>
<feature type="binding site" evidence="8">
    <location>
        <position position="33"/>
    </location>
    <ligand>
        <name>NAD(+)</name>
        <dbReference type="ChEBI" id="CHEBI:57540"/>
    </ligand>
</feature>
<dbReference type="UniPathway" id="UPA00038">
    <property type="reaction ID" value="UER00491"/>
</dbReference>
<comment type="caution">
    <text evidence="10">The sequence shown here is derived from an EMBL/GenBank/DDBJ whole genome shotgun (WGS) entry which is preliminary data.</text>
</comment>
<dbReference type="InterPro" id="IPR036291">
    <property type="entry name" value="NAD(P)-bd_dom_sf"/>
</dbReference>
<evidence type="ECO:0000256" key="2">
    <source>
        <dbReference type="ARBA" id="ARBA00006601"/>
    </source>
</evidence>
<dbReference type="EMBL" id="VOIH02000006">
    <property type="protein sequence ID" value="KAF3444842.1"/>
    <property type="molecule type" value="Genomic_DNA"/>
</dbReference>
<comment type="similarity">
    <text evidence="2 6">Belongs to the UDP-glucose/GDP-mannose dehydrogenase family.</text>
</comment>
<evidence type="ECO:0000256" key="7">
    <source>
        <dbReference type="PIRSR" id="PIRSR500133-1"/>
    </source>
</evidence>
<dbReference type="EC" id="1.1.1.22" evidence="3 6"/>
<proteinExistence type="inferred from homology"/>
<keyword evidence="11" id="KW-1185">Reference proteome</keyword>
<evidence type="ECO:0000256" key="1">
    <source>
        <dbReference type="ARBA" id="ARBA00004701"/>
    </source>
</evidence>
<feature type="binding site" evidence="8">
    <location>
        <begin position="241"/>
        <end position="244"/>
    </location>
    <ligand>
        <name>NAD(+)</name>
        <dbReference type="ChEBI" id="CHEBI:57540"/>
    </ligand>
</feature>
<dbReference type="GO" id="GO:0006024">
    <property type="term" value="P:glycosaminoglycan biosynthetic process"/>
    <property type="evidence" value="ECO:0007669"/>
    <property type="project" value="TreeGrafter"/>
</dbReference>
<dbReference type="PIRSF" id="PIRSF500133">
    <property type="entry name" value="UDPglc_DH_euk"/>
    <property type="match status" value="1"/>
</dbReference>
<dbReference type="OrthoDB" id="5059218at2759"/>
<dbReference type="Pfam" id="PF00984">
    <property type="entry name" value="UDPG_MGDP_dh"/>
    <property type="match status" value="1"/>
</dbReference>
<dbReference type="AlphaFoldDB" id="A0A8K0H301"/>
<comment type="catalytic activity">
    <reaction evidence="6">
        <text>UDP-alpha-D-glucose + 2 NAD(+) + H2O = UDP-alpha-D-glucuronate + 2 NADH + 3 H(+)</text>
        <dbReference type="Rhea" id="RHEA:23596"/>
        <dbReference type="ChEBI" id="CHEBI:15377"/>
        <dbReference type="ChEBI" id="CHEBI:15378"/>
        <dbReference type="ChEBI" id="CHEBI:57540"/>
        <dbReference type="ChEBI" id="CHEBI:57945"/>
        <dbReference type="ChEBI" id="CHEBI:58052"/>
        <dbReference type="ChEBI" id="CHEBI:58885"/>
        <dbReference type="EC" id="1.1.1.22"/>
    </reaction>
</comment>
<evidence type="ECO:0000256" key="3">
    <source>
        <dbReference type="ARBA" id="ARBA00012954"/>
    </source>
</evidence>
<evidence type="ECO:0000259" key="9">
    <source>
        <dbReference type="SMART" id="SM00984"/>
    </source>
</evidence>
<dbReference type="Pfam" id="PF03721">
    <property type="entry name" value="UDPG_MGDP_dh_N"/>
    <property type="match status" value="1"/>
</dbReference>
<evidence type="ECO:0000256" key="5">
    <source>
        <dbReference type="ARBA" id="ARBA00023027"/>
    </source>
</evidence>
<protein>
    <recommendedName>
        <fullName evidence="3 6">UDP-glucose 6-dehydrogenase</fullName>
        <ecNumber evidence="3 6">1.1.1.22</ecNumber>
    </recommendedName>
</protein>
<keyword evidence="4 6" id="KW-0560">Oxidoreductase</keyword>
<dbReference type="InterPro" id="IPR001732">
    <property type="entry name" value="UDP-Glc/GDP-Man_DH_N"/>
</dbReference>
<sequence length="449" mass="49522">MVKICCIGAGYVGGPTMAVIALKCPSIEVAVVDISVPRITAWNSDQLPIYEPGLDDVVKQCRGKNLFFSTDVEKHVAEADIVFVSVNTPTKTRGLGAGKAADLTYWESAARMIADVSKSDKIVVEKSTVPGTAIADLFNPDRVLIGGRETPEGQKAIQALKSVYAQWVPEDQILTTNLWSAELSKLAANAFLAQRISSVNAMSALCEATGANVKQVSFAVGTDSRIGPKFLNASVGFGGSCFQKDILNLVYICECNGLPEVAEYWKQVIKINDYQKNRFVNRVVASMFNTVSSKKVAILGFAFKKDTGDTRETPAIDVCKGLLGDKARLSIYDPQVTEDQIQRDLTMNKFDWDHPLHLQPMSPTTVKQVSVVWDAYEATKDAHAVCILTEWDEFKTLDYQRIYDNMRKPAFIFDGRNIIDVDKLREIGFIVYSIGKPLDPWLKDMPAVA</sequence>
<organism evidence="10 11">
    <name type="scientific">Rhamnella rubrinervis</name>
    <dbReference type="NCBI Taxonomy" id="2594499"/>
    <lineage>
        <taxon>Eukaryota</taxon>
        <taxon>Viridiplantae</taxon>
        <taxon>Streptophyta</taxon>
        <taxon>Embryophyta</taxon>
        <taxon>Tracheophyta</taxon>
        <taxon>Spermatophyta</taxon>
        <taxon>Magnoliopsida</taxon>
        <taxon>eudicotyledons</taxon>
        <taxon>Gunneridae</taxon>
        <taxon>Pentapetalae</taxon>
        <taxon>rosids</taxon>
        <taxon>fabids</taxon>
        <taxon>Rosales</taxon>
        <taxon>Rhamnaceae</taxon>
        <taxon>rhamnoid group</taxon>
        <taxon>Rhamneae</taxon>
        <taxon>Rhamnella</taxon>
    </lineage>
</organism>
<dbReference type="InterPro" id="IPR014027">
    <property type="entry name" value="UDP-Glc/GDP-Man_DH_C"/>
</dbReference>
<feature type="binding site" evidence="8">
    <location>
        <begin position="127"/>
        <end position="128"/>
    </location>
    <ligand>
        <name>NAD(+)</name>
        <dbReference type="ChEBI" id="CHEBI:57540"/>
    </ligand>
</feature>
<feature type="binding site" evidence="8">
    <location>
        <position position="311"/>
    </location>
    <ligand>
        <name>NAD(+)</name>
        <dbReference type="ChEBI" id="CHEBI:57540"/>
    </ligand>
</feature>
<dbReference type="SUPFAM" id="SSF52413">
    <property type="entry name" value="UDP-glucose/GDP-mannose dehydrogenase C-terminal domain"/>
    <property type="match status" value="1"/>
</dbReference>
<dbReference type="Proteomes" id="UP000796880">
    <property type="component" value="Unassembled WGS sequence"/>
</dbReference>